<keyword evidence="1" id="KW-0472">Membrane</keyword>
<dbReference type="InterPro" id="IPR012859">
    <property type="entry name" value="Pilin_N_archaeal"/>
</dbReference>
<sequence>MIRNFSSATRGVTPVVGVVVLVGIVVVLASVVGTAALGMAASTPSPSQPTALSLDVNGQSISLTNEAGPALDVHMLRLTISVDGTPIRFQPAVPFFSARGFAPGPTGPFNSASDSTWSVGETASLELAGTNSPRIESGSEVVVRVYRGEMRIASLRAIAG</sequence>
<name>A0ABD5ZHQ6_9EURY</name>
<keyword evidence="1" id="KW-0812">Transmembrane</keyword>
<feature type="transmembrane region" description="Helical" evidence="1">
    <location>
        <begin position="12"/>
        <end position="40"/>
    </location>
</feature>
<dbReference type="EMBL" id="JBHTAA010000005">
    <property type="protein sequence ID" value="MFC7204797.1"/>
    <property type="molecule type" value="Genomic_DNA"/>
</dbReference>
<keyword evidence="4" id="KW-1185">Reference proteome</keyword>
<evidence type="ECO:0000256" key="1">
    <source>
        <dbReference type="SAM" id="Phobius"/>
    </source>
</evidence>
<comment type="caution">
    <text evidence="3">The sequence shown here is derived from an EMBL/GenBank/DDBJ whole genome shotgun (WGS) entry which is preliminary data.</text>
</comment>
<dbReference type="NCBIfam" id="TIGR02537">
    <property type="entry name" value="arch_flag_Nterm"/>
    <property type="match status" value="1"/>
</dbReference>
<keyword evidence="1" id="KW-1133">Transmembrane helix</keyword>
<dbReference type="InterPro" id="IPR013373">
    <property type="entry name" value="Flagellin/pilin_N_arc"/>
</dbReference>
<evidence type="ECO:0000313" key="4">
    <source>
        <dbReference type="Proteomes" id="UP001596481"/>
    </source>
</evidence>
<dbReference type="Proteomes" id="UP001596481">
    <property type="component" value="Unassembled WGS sequence"/>
</dbReference>
<reference evidence="3 4" key="1">
    <citation type="journal article" date="2019" name="Int. J. Syst. Evol. Microbiol.">
        <title>The Global Catalogue of Microorganisms (GCM) 10K type strain sequencing project: providing services to taxonomists for standard genome sequencing and annotation.</title>
        <authorList>
            <consortium name="The Broad Institute Genomics Platform"/>
            <consortium name="The Broad Institute Genome Sequencing Center for Infectious Disease"/>
            <person name="Wu L."/>
            <person name="Ma J."/>
        </authorList>
    </citation>
    <scope>NUCLEOTIDE SEQUENCE [LARGE SCALE GENOMIC DNA]</scope>
    <source>
        <strain evidence="3 4">DSM 29988</strain>
    </source>
</reference>
<organism evidence="3 4">
    <name type="scientific">Haloferax namakaokahaiae</name>
    <dbReference type="NCBI Taxonomy" id="1748331"/>
    <lineage>
        <taxon>Archaea</taxon>
        <taxon>Methanobacteriati</taxon>
        <taxon>Methanobacteriota</taxon>
        <taxon>Stenosarchaea group</taxon>
        <taxon>Halobacteria</taxon>
        <taxon>Halobacteriales</taxon>
        <taxon>Haloferacaceae</taxon>
        <taxon>Haloferax</taxon>
    </lineage>
</organism>
<evidence type="ECO:0000313" key="3">
    <source>
        <dbReference type="EMBL" id="MFC7204797.1"/>
    </source>
</evidence>
<proteinExistence type="predicted"/>
<dbReference type="AlphaFoldDB" id="A0ABD5ZHQ6"/>
<accession>A0ABD5ZHQ6</accession>
<feature type="domain" description="Archaeal Type IV pilin N-terminal" evidence="2">
    <location>
        <begin position="10"/>
        <end position="84"/>
    </location>
</feature>
<protein>
    <submittedName>
        <fullName evidence="3">Type IV pilin</fullName>
    </submittedName>
</protein>
<gene>
    <name evidence="3" type="ORF">ACFQJC_14865</name>
</gene>
<dbReference type="RefSeq" id="WP_390224796.1">
    <property type="nucleotide sequence ID" value="NZ_JBHTAA010000005.1"/>
</dbReference>
<evidence type="ECO:0000259" key="2">
    <source>
        <dbReference type="Pfam" id="PF07790"/>
    </source>
</evidence>
<dbReference type="Pfam" id="PF07790">
    <property type="entry name" value="Pilin_N"/>
    <property type="match status" value="1"/>
</dbReference>